<dbReference type="PANTHER" id="PTHR31836">
    <property type="match status" value="1"/>
</dbReference>
<dbReference type="PANTHER" id="PTHR31836:SF28">
    <property type="entry name" value="SRCR DOMAIN-CONTAINING PROTEIN-RELATED"/>
    <property type="match status" value="1"/>
</dbReference>
<dbReference type="Gene3D" id="2.40.40.10">
    <property type="entry name" value="RlpA-like domain"/>
    <property type="match status" value="1"/>
</dbReference>
<evidence type="ECO:0000256" key="1">
    <source>
        <dbReference type="ARBA" id="ARBA00022729"/>
    </source>
</evidence>
<protein>
    <submittedName>
        <fullName evidence="4">Riboflavin-aldehyde forming enzyme</fullName>
    </submittedName>
</protein>
<organism evidence="4">
    <name type="scientific">Mucor ambiguus</name>
    <dbReference type="NCBI Taxonomy" id="91626"/>
    <lineage>
        <taxon>Eukaryota</taxon>
        <taxon>Fungi</taxon>
        <taxon>Fungi incertae sedis</taxon>
        <taxon>Mucoromycota</taxon>
        <taxon>Mucoromycotina</taxon>
        <taxon>Mucoromycetes</taxon>
        <taxon>Mucorales</taxon>
        <taxon>Mucorineae</taxon>
        <taxon>Mucoraceae</taxon>
        <taxon>Mucor</taxon>
    </lineage>
</organism>
<name>A0A0C9N4C7_9FUNG</name>
<dbReference type="InterPro" id="IPR009009">
    <property type="entry name" value="RlpA-like_DPBB"/>
</dbReference>
<evidence type="ECO:0000313" key="4">
    <source>
        <dbReference type="EMBL" id="GAN09433.1"/>
    </source>
</evidence>
<keyword evidence="5" id="KW-1185">Reference proteome</keyword>
<dbReference type="Pfam" id="PF03330">
    <property type="entry name" value="DPBB_1"/>
    <property type="match status" value="1"/>
</dbReference>
<dbReference type="InterPro" id="IPR036908">
    <property type="entry name" value="RlpA-like_sf"/>
</dbReference>
<feature type="domain" description="RlpA-like protein double-psi beta-barrel" evidence="3">
    <location>
        <begin position="36"/>
        <end position="127"/>
    </location>
</feature>
<dbReference type="OrthoDB" id="623670at2759"/>
<sequence>MKTSFSTALTTLIAAFVMTAQAAPAASKLQARSSMSGDATYYSVGMGSCGKTNSDGEMVAALSEKLMGTGADGSYCGKSITLTSKGGKSVTVKVVDSCPGCGEGDVDLSPSAFKKLGSLDQGVIPITWSL</sequence>
<dbReference type="CDD" id="cd22191">
    <property type="entry name" value="DPBB_RlpA_EXP_N-like"/>
    <property type="match status" value="1"/>
</dbReference>
<accession>A0A0C9N4C7</accession>
<evidence type="ECO:0000259" key="3">
    <source>
        <dbReference type="Pfam" id="PF03330"/>
    </source>
</evidence>
<dbReference type="AlphaFoldDB" id="A0A0C9N4C7"/>
<feature type="signal peptide" evidence="2">
    <location>
        <begin position="1"/>
        <end position="22"/>
    </location>
</feature>
<dbReference type="InterPro" id="IPR051477">
    <property type="entry name" value="Expansin_CellWall"/>
</dbReference>
<keyword evidence="1 2" id="KW-0732">Signal</keyword>
<proteinExistence type="predicted"/>
<evidence type="ECO:0000313" key="5">
    <source>
        <dbReference type="Proteomes" id="UP000053815"/>
    </source>
</evidence>
<dbReference type="STRING" id="91626.A0A0C9N4C7"/>
<dbReference type="EMBL" id="DF836556">
    <property type="protein sequence ID" value="GAN09433.1"/>
    <property type="molecule type" value="Genomic_DNA"/>
</dbReference>
<evidence type="ECO:0000256" key="2">
    <source>
        <dbReference type="SAM" id="SignalP"/>
    </source>
</evidence>
<dbReference type="Proteomes" id="UP000053815">
    <property type="component" value="Unassembled WGS sequence"/>
</dbReference>
<gene>
    <name evidence="4" type="ORF">MAM1_0267c08960</name>
</gene>
<reference evidence="4" key="1">
    <citation type="submission" date="2014-09" db="EMBL/GenBank/DDBJ databases">
        <title>Draft genome sequence of an oleaginous Mucoromycotina fungus Mucor ambiguus NBRC6742.</title>
        <authorList>
            <person name="Takeda I."/>
            <person name="Yamane N."/>
            <person name="Morita T."/>
            <person name="Tamano K."/>
            <person name="Machida M."/>
            <person name="Baker S."/>
            <person name="Koike H."/>
        </authorList>
    </citation>
    <scope>NUCLEOTIDE SEQUENCE</scope>
    <source>
        <strain evidence="4">NBRC 6742</strain>
    </source>
</reference>
<dbReference type="SUPFAM" id="SSF50685">
    <property type="entry name" value="Barwin-like endoglucanases"/>
    <property type="match status" value="1"/>
</dbReference>
<feature type="chain" id="PRO_5002199943" evidence="2">
    <location>
        <begin position="23"/>
        <end position="130"/>
    </location>
</feature>